<keyword evidence="3" id="KW-1185">Reference proteome</keyword>
<dbReference type="InterPro" id="IPR029058">
    <property type="entry name" value="AB_hydrolase_fold"/>
</dbReference>
<name>A0A917ENE5_9BACI</name>
<gene>
    <name evidence="2" type="ORF">GCM10007140_11270</name>
</gene>
<dbReference type="GO" id="GO:0016787">
    <property type="term" value="F:hydrolase activity"/>
    <property type="evidence" value="ECO:0007669"/>
    <property type="project" value="InterPro"/>
</dbReference>
<dbReference type="PANTHER" id="PTHR46623">
    <property type="entry name" value="CARBOXYMETHYLENEBUTENOLIDASE-RELATED"/>
    <property type="match status" value="1"/>
</dbReference>
<dbReference type="EMBL" id="BMFK01000001">
    <property type="protein sequence ID" value="GGE62756.1"/>
    <property type="molecule type" value="Genomic_DNA"/>
</dbReference>
<dbReference type="RefSeq" id="WP_188387421.1">
    <property type="nucleotide sequence ID" value="NZ_BMFK01000001.1"/>
</dbReference>
<dbReference type="Gene3D" id="3.40.50.1820">
    <property type="entry name" value="alpha/beta hydrolase"/>
    <property type="match status" value="1"/>
</dbReference>
<dbReference type="Pfam" id="PF01738">
    <property type="entry name" value="DLH"/>
    <property type="match status" value="1"/>
</dbReference>
<proteinExistence type="predicted"/>
<dbReference type="SUPFAM" id="SSF53474">
    <property type="entry name" value="alpha/beta-Hydrolases"/>
    <property type="match status" value="1"/>
</dbReference>
<protein>
    <recommendedName>
        <fullName evidence="1">Dienelactone hydrolase domain-containing protein</fullName>
    </recommendedName>
</protein>
<evidence type="ECO:0000313" key="3">
    <source>
        <dbReference type="Proteomes" id="UP000605259"/>
    </source>
</evidence>
<evidence type="ECO:0000259" key="1">
    <source>
        <dbReference type="Pfam" id="PF01738"/>
    </source>
</evidence>
<reference evidence="2" key="2">
    <citation type="submission" date="2020-09" db="EMBL/GenBank/DDBJ databases">
        <authorList>
            <person name="Sun Q."/>
            <person name="Zhou Y."/>
        </authorList>
    </citation>
    <scope>NUCLEOTIDE SEQUENCE</scope>
    <source>
        <strain evidence="2">CGMCC 1.12698</strain>
    </source>
</reference>
<dbReference type="Proteomes" id="UP000605259">
    <property type="component" value="Unassembled WGS sequence"/>
</dbReference>
<dbReference type="InterPro" id="IPR002925">
    <property type="entry name" value="Dienelactn_hydro"/>
</dbReference>
<dbReference type="AlphaFoldDB" id="A0A917ENE5"/>
<dbReference type="PANTHER" id="PTHR46623:SF6">
    <property type="entry name" value="ALPHA_BETA-HYDROLASES SUPERFAMILY PROTEIN"/>
    <property type="match status" value="1"/>
</dbReference>
<dbReference type="InterPro" id="IPR051049">
    <property type="entry name" value="Dienelactone_hydrolase-like"/>
</dbReference>
<sequence>MLSYINNQKKLVIVLHEIYGINDHIKSVAEQFVQQSYDVICPNFLAVNQIFSYEAEEVAYCHFMTTCSFEDCARQVDELVRGVAHKYEFIAIIGFSVGATVAWLCSTHPLCDVIVGFYGSRIRNYLSIEPACNTLLLLPSEEPSFSVQELIHNLSEKEGVYPLQLEGKHGFADSYSPCYHEGSASIALEKMKAFLESC</sequence>
<organism evidence="2 3">
    <name type="scientific">Priestia taiwanensis</name>
    <dbReference type="NCBI Taxonomy" id="1347902"/>
    <lineage>
        <taxon>Bacteria</taxon>
        <taxon>Bacillati</taxon>
        <taxon>Bacillota</taxon>
        <taxon>Bacilli</taxon>
        <taxon>Bacillales</taxon>
        <taxon>Bacillaceae</taxon>
        <taxon>Priestia</taxon>
    </lineage>
</organism>
<evidence type="ECO:0000313" key="2">
    <source>
        <dbReference type="EMBL" id="GGE62756.1"/>
    </source>
</evidence>
<feature type="domain" description="Dienelactone hydrolase" evidence="1">
    <location>
        <begin position="8"/>
        <end position="196"/>
    </location>
</feature>
<comment type="caution">
    <text evidence="2">The sequence shown here is derived from an EMBL/GenBank/DDBJ whole genome shotgun (WGS) entry which is preliminary data.</text>
</comment>
<reference evidence="2" key="1">
    <citation type="journal article" date="2014" name="Int. J. Syst. Evol. Microbiol.">
        <title>Complete genome sequence of Corynebacterium casei LMG S-19264T (=DSM 44701T), isolated from a smear-ripened cheese.</title>
        <authorList>
            <consortium name="US DOE Joint Genome Institute (JGI-PGF)"/>
            <person name="Walter F."/>
            <person name="Albersmeier A."/>
            <person name="Kalinowski J."/>
            <person name="Ruckert C."/>
        </authorList>
    </citation>
    <scope>NUCLEOTIDE SEQUENCE</scope>
    <source>
        <strain evidence="2">CGMCC 1.12698</strain>
    </source>
</reference>
<accession>A0A917ENE5</accession>